<evidence type="ECO:0000313" key="1">
    <source>
        <dbReference type="EMBL" id="EUJ26621.1"/>
    </source>
</evidence>
<dbReference type="Pfam" id="PF11328">
    <property type="entry name" value="DUF3130"/>
    <property type="match status" value="1"/>
</dbReference>
<accession>A0A829R3E5</accession>
<dbReference type="Proteomes" id="UP000019251">
    <property type="component" value="Unassembled WGS sequence"/>
</dbReference>
<protein>
    <recommendedName>
        <fullName evidence="3">Type VII secretion effector</fullName>
    </recommendedName>
</protein>
<dbReference type="AlphaFoldDB" id="A0A829R3E5"/>
<dbReference type="EMBL" id="AODG01000015">
    <property type="protein sequence ID" value="EUJ26621.1"/>
    <property type="molecule type" value="Genomic_DNA"/>
</dbReference>
<proteinExistence type="predicted"/>
<reference evidence="1 2" key="1">
    <citation type="submission" date="2012-12" db="EMBL/GenBank/DDBJ databases">
        <title>Novel taxa of Listeriaceae from agricultural environments in the United States.</title>
        <authorList>
            <person name="den Bakker H.C."/>
            <person name="Allred A."/>
            <person name="Warchocki S."/>
            <person name="Wright E.M."/>
            <person name="Burrell A."/>
            <person name="Nightingale K.K."/>
            <person name="Kephart D."/>
            <person name="Wiedmann M."/>
        </authorList>
    </citation>
    <scope>NUCLEOTIDE SEQUENCE [LARGE SCALE GENOMIC DNA]</scope>
    <source>
        <strain evidence="1 2">FSL F6-1183</strain>
    </source>
</reference>
<dbReference type="RefSeq" id="WP_036107564.1">
    <property type="nucleotide sequence ID" value="NZ_AODG01000015.1"/>
</dbReference>
<evidence type="ECO:0008006" key="3">
    <source>
        <dbReference type="Google" id="ProtNLM"/>
    </source>
</evidence>
<evidence type="ECO:0000313" key="2">
    <source>
        <dbReference type="Proteomes" id="UP000019251"/>
    </source>
</evidence>
<gene>
    <name evidence="1" type="ORF">LMUR_12451</name>
</gene>
<comment type="caution">
    <text evidence="1">The sequence shown here is derived from an EMBL/GenBank/DDBJ whole genome shotgun (WGS) entry which is preliminary data.</text>
</comment>
<name>A0A829R3E5_LISGR</name>
<dbReference type="InterPro" id="IPR021477">
    <property type="entry name" value="TVIIS_effector_SACOL2603_fam"/>
</dbReference>
<sequence length="88" mass="9735">MTEVKSKFEKADTYAGKLEKGGRLKFAINADIDYSKSPATNDLKKVLALSESTVASFAQLAQKDANNIRKTGESWQQFDQNLSQGFSK</sequence>
<organism evidence="1 2">
    <name type="scientific">Listeria grayi FSL F6-1183</name>
    <dbReference type="NCBI Taxonomy" id="1265827"/>
    <lineage>
        <taxon>Bacteria</taxon>
        <taxon>Bacillati</taxon>
        <taxon>Bacillota</taxon>
        <taxon>Bacilli</taxon>
        <taxon>Bacillales</taxon>
        <taxon>Listeriaceae</taxon>
        <taxon>Listeria</taxon>
    </lineage>
</organism>
<dbReference type="NCBIfam" id="TIGR04197">
    <property type="entry name" value="T7SS_SACOL2603"/>
    <property type="match status" value="1"/>
</dbReference>